<sequence>MNRTIETILRTTPRRRGPALLVAALLIGLIAGPNALGQDAETREDTPPVSKADVLEWVDQLDARKASDRSAAEKALIEAGADALPYLPESRPEFSIEASERLSRVKAALMTLKAKTQSKAIRIRLGDAKTLGEALEVISRESEIEFEHSADESLPIQSSNAPLSFWHAVDLVLDQSNLDINHYGGDRETLQLVPRQETRQSRVDSAAYSGVYRIESTAISARRVFNQPTQSGLNLSMEITWQPGLTPIGLTIPVAQLSGQLDDGQALKPQTTENTIDIAANSELAFSEFYLPLELPTESPSRIESLRGTIQSLLPGKRHAFELPLTEVGNNQTVDAMTVELERVQRNGALYEIRFSVELKDADRALESHRQWIFQNPVYVRDAEGNRVENLGYELYRQNESGVGMGYLFEIDKLEGAKLVYESPTSVVRNEVDFVLQDIALP</sequence>
<dbReference type="Proteomes" id="UP000319004">
    <property type="component" value="Chromosome"/>
</dbReference>
<keyword evidence="2" id="KW-1185">Reference proteome</keyword>
<dbReference type="AlphaFoldDB" id="A0A518HU72"/>
<reference evidence="1 2" key="1">
    <citation type="submission" date="2019-03" db="EMBL/GenBank/DDBJ databases">
        <title>Deep-cultivation of Planctomycetes and their phenomic and genomic characterization uncovers novel biology.</title>
        <authorList>
            <person name="Wiegand S."/>
            <person name="Jogler M."/>
            <person name="Boedeker C."/>
            <person name="Pinto D."/>
            <person name="Vollmers J."/>
            <person name="Rivas-Marin E."/>
            <person name="Kohn T."/>
            <person name="Peeters S.H."/>
            <person name="Heuer A."/>
            <person name="Rast P."/>
            <person name="Oberbeckmann S."/>
            <person name="Bunk B."/>
            <person name="Jeske O."/>
            <person name="Meyerdierks A."/>
            <person name="Storesund J.E."/>
            <person name="Kallscheuer N."/>
            <person name="Luecker S."/>
            <person name="Lage O.M."/>
            <person name="Pohl T."/>
            <person name="Merkel B.J."/>
            <person name="Hornburger P."/>
            <person name="Mueller R.-W."/>
            <person name="Bruemmer F."/>
            <person name="Labrenz M."/>
            <person name="Spormann A.M."/>
            <person name="Op den Camp H."/>
            <person name="Overmann J."/>
            <person name="Amann R."/>
            <person name="Jetten M.S.M."/>
            <person name="Mascher T."/>
            <person name="Medema M.H."/>
            <person name="Devos D.P."/>
            <person name="Kaster A.-K."/>
            <person name="Ovreas L."/>
            <person name="Rohde M."/>
            <person name="Galperin M.Y."/>
            <person name="Jogler C."/>
        </authorList>
    </citation>
    <scope>NUCLEOTIDE SEQUENCE [LARGE SCALE GENOMIC DNA]</scope>
    <source>
        <strain evidence="1 2">Enr13</strain>
    </source>
</reference>
<dbReference type="EMBL" id="CP037423">
    <property type="protein sequence ID" value="QDV44400.1"/>
    <property type="molecule type" value="Genomic_DNA"/>
</dbReference>
<organism evidence="1 2">
    <name type="scientific">Stieleria neptunia</name>
    <dbReference type="NCBI Taxonomy" id="2527979"/>
    <lineage>
        <taxon>Bacteria</taxon>
        <taxon>Pseudomonadati</taxon>
        <taxon>Planctomycetota</taxon>
        <taxon>Planctomycetia</taxon>
        <taxon>Pirellulales</taxon>
        <taxon>Pirellulaceae</taxon>
        <taxon>Stieleria</taxon>
    </lineage>
</organism>
<dbReference type="KEGG" id="snep:Enr13x_42660"/>
<gene>
    <name evidence="1" type="ORF">Enr13x_42660</name>
</gene>
<evidence type="ECO:0000313" key="1">
    <source>
        <dbReference type="EMBL" id="QDV44400.1"/>
    </source>
</evidence>
<proteinExistence type="predicted"/>
<protein>
    <submittedName>
        <fullName evidence="1">Uncharacterized protein</fullName>
    </submittedName>
</protein>
<evidence type="ECO:0000313" key="2">
    <source>
        <dbReference type="Proteomes" id="UP000319004"/>
    </source>
</evidence>
<accession>A0A518HU72</accession>
<name>A0A518HU72_9BACT</name>
<dbReference type="RefSeq" id="WP_197455225.1">
    <property type="nucleotide sequence ID" value="NZ_CP037423.1"/>
</dbReference>